<evidence type="ECO:0000313" key="2">
    <source>
        <dbReference type="Proteomes" id="UP000292459"/>
    </source>
</evidence>
<dbReference type="SUPFAM" id="SSF48452">
    <property type="entry name" value="TPR-like"/>
    <property type="match status" value="1"/>
</dbReference>
<accession>A0A4Q7E832</accession>
<evidence type="ECO:0000313" key="1">
    <source>
        <dbReference type="EMBL" id="RZM79330.1"/>
    </source>
</evidence>
<keyword evidence="2" id="KW-1185">Reference proteome</keyword>
<dbReference type="OrthoDB" id="428332at2"/>
<dbReference type="Gene3D" id="1.25.40.10">
    <property type="entry name" value="Tetratricopeptide repeat domain"/>
    <property type="match status" value="1"/>
</dbReference>
<organism evidence="1 2">
    <name type="scientific">Leptolyngbya iicbica LK</name>
    <dbReference type="NCBI Taxonomy" id="2294035"/>
    <lineage>
        <taxon>Bacteria</taxon>
        <taxon>Bacillati</taxon>
        <taxon>Cyanobacteriota</taxon>
        <taxon>Cyanophyceae</taxon>
        <taxon>Leptolyngbyales</taxon>
        <taxon>Leptolyngbyaceae</taxon>
        <taxon>Leptolyngbya group</taxon>
        <taxon>Leptolyngbya</taxon>
        <taxon>Leptolyngbya iicbica</taxon>
    </lineage>
</organism>
<proteinExistence type="predicted"/>
<reference evidence="1 2" key="1">
    <citation type="submission" date="2018-11" db="EMBL/GenBank/DDBJ databases">
        <title>Whole genome sequencing of an environmental sample.</title>
        <authorList>
            <person name="Sarangi A.N."/>
            <person name="Singh D."/>
            <person name="Tripathy S."/>
        </authorList>
    </citation>
    <scope>NUCLEOTIDE SEQUENCE [LARGE SCALE GENOMIC DNA]</scope>
    <source>
        <strain evidence="1 2">Lakshadweep</strain>
    </source>
</reference>
<dbReference type="SMART" id="SM00028">
    <property type="entry name" value="TPR"/>
    <property type="match status" value="3"/>
</dbReference>
<protein>
    <submittedName>
        <fullName evidence="1">Tetratricopeptide repeat protein</fullName>
    </submittedName>
</protein>
<dbReference type="InterPro" id="IPR019734">
    <property type="entry name" value="TPR_rpt"/>
</dbReference>
<dbReference type="Pfam" id="PF13424">
    <property type="entry name" value="TPR_12"/>
    <property type="match status" value="1"/>
</dbReference>
<dbReference type="InterPro" id="IPR011990">
    <property type="entry name" value="TPR-like_helical_dom_sf"/>
</dbReference>
<dbReference type="Proteomes" id="UP000292459">
    <property type="component" value="Unassembled WGS sequence"/>
</dbReference>
<name>A0A4Q7E832_9CYAN</name>
<dbReference type="AlphaFoldDB" id="A0A4Q7E832"/>
<dbReference type="PANTHER" id="PTHR10098:SF108">
    <property type="entry name" value="TETRATRICOPEPTIDE REPEAT PROTEIN 28"/>
    <property type="match status" value="1"/>
</dbReference>
<sequence length="620" mass="69622">MADSNSSPSPESRARELLERIVKMTMKGQIRSKAQVLKLLQADIEPGEGEVFEQVLTAEVTAVQAVLERETDEMKQAKATRRQRALTTLQSEFAHWQKENQSTAVLSGAIATLIRTTDQDRLNALLQAIDPNQPHHLTRDEIKTLAQQLRQLETEATAEPTLQELSTGLLQGLNTWQQLEGHTISWIYDQSQRAIGFGSDTPQGPWPYWAKQVETTSIQRILTDLAENQAVTDQGLPIPLEVRTWVEMAIALQRLQLSLVTWFDQQPYDPKAGKRLSIATFLTFAVVWSQLSRRLSELRQPLLAEGCFQMALQVLRQFAQQDYFPLYGGLFTALSGEPLRTLLDYLDQPLREVPNTDTKARILTLLGYSQRALGRYDLAQQFHDRALESAREVSDQRCEIANLNHLSRTCVMQQNFAEAIAHSQRALILARQAGDRGGEANALANFGYSEISRAQEQAVEPEQIESVLTYLEQGLQLSEQVQDRPSEALCANSLGVAQVMLRHYDQAVGALEKGLHIAQAIGDVFLQGVNYSYLAIAYQNLENTQMSVFCAALSMYLLWQINSEQWHQPAGTLSILYGQLGQEAFQAALEAYRPAFLKQIGVDGYDYLPKLLAEYRESLG</sequence>
<dbReference type="RefSeq" id="WP_044151304.1">
    <property type="nucleotide sequence ID" value="NZ_QVFV01000002.1"/>
</dbReference>
<dbReference type="EMBL" id="QVFV01000002">
    <property type="protein sequence ID" value="RZM79330.1"/>
    <property type="molecule type" value="Genomic_DNA"/>
</dbReference>
<gene>
    <name evidence="1" type="ORF">DYY88_11320</name>
</gene>
<comment type="caution">
    <text evidence="1">The sequence shown here is derived from an EMBL/GenBank/DDBJ whole genome shotgun (WGS) entry which is preliminary data.</text>
</comment>
<dbReference type="PANTHER" id="PTHR10098">
    <property type="entry name" value="RAPSYN-RELATED"/>
    <property type="match status" value="1"/>
</dbReference>